<evidence type="ECO:0000256" key="5">
    <source>
        <dbReference type="ARBA" id="ARBA00023137"/>
    </source>
</evidence>
<dbReference type="InterPro" id="IPR027417">
    <property type="entry name" value="P-loop_NTPase"/>
</dbReference>
<dbReference type="Pfam" id="PF13614">
    <property type="entry name" value="AAA_31"/>
    <property type="match status" value="1"/>
</dbReference>
<dbReference type="EMBL" id="CP139781">
    <property type="protein sequence ID" value="WRQ88425.1"/>
    <property type="molecule type" value="Genomic_DNA"/>
</dbReference>
<evidence type="ECO:0000256" key="1">
    <source>
        <dbReference type="ARBA" id="ARBA00022679"/>
    </source>
</evidence>
<dbReference type="SUPFAM" id="SSF52540">
    <property type="entry name" value="P-loop containing nucleoside triphosphate hydrolases"/>
    <property type="match status" value="1"/>
</dbReference>
<dbReference type="Gene3D" id="3.40.50.300">
    <property type="entry name" value="P-loop containing nucleotide triphosphate hydrolases"/>
    <property type="match status" value="1"/>
</dbReference>
<keyword evidence="7" id="KW-0812">Transmembrane</keyword>
<organism evidence="9 10">
    <name type="scientific">Actomonas aquatica</name>
    <dbReference type="NCBI Taxonomy" id="2866162"/>
    <lineage>
        <taxon>Bacteria</taxon>
        <taxon>Pseudomonadati</taxon>
        <taxon>Verrucomicrobiota</taxon>
        <taxon>Opitutia</taxon>
        <taxon>Opitutales</taxon>
        <taxon>Opitutaceae</taxon>
        <taxon>Actomonas</taxon>
    </lineage>
</organism>
<keyword evidence="5" id="KW-0829">Tyrosine-protein kinase</keyword>
<sequence length="668" mass="74327">MELEDLKRYNPLLSPVVRRHGWIIVLFVVLGGAYGYFQLRRQHVDFQSDAKMYVTGRVVMADTPSAFAEEVANYLGTQIEIMRSEQIHQRSLQRLALAGQTSSVPATLLVSVAERTTVLDLSCVSADGDYARHYLDAVMEEFMEFKRDRRLAVSQNTLEQIKGEIARLEDDLAQQEAAFFAFRENNNIGFWEQQSAASAGYLTELKSREANLKLELSLMTNWRRLSSEQELPPSLMTAAGPGTANGSSGGMMGELNALRHELSRLEVERELRLRVLRPAHPIVKQLSAEIEKQEMLAAAMEKELARVGDQRQIALESELASVRAAIAEWEVKALESSRIEAEYQKLSDARDRTKDLYDRMLGSLRNLDVGRGMDQELVQVLQPATPAHPIMPAVRTSVANGAFVGGLAGWLIFWLLVRSDDRAYSLETTVDFLRCPGLGEVPLRSRNRVSMRRTRYEEAAFDEAFRRLRSLLMIDRQDHTGVVFLVTSSLASEGKTEVSVNLARAFAAAGKRVLLIDADLRRGRIASLFPGMDQAPHGFAQFLEHKLPASDVVQSTSDANLSVLPRGLEARKGGDLFSLSRVNARIDELRQGFDVIIIDSAPIGPVDDTAGILASAEKVLFVVRAASTSLRTVAQNVGRLKDMGVAQPQIVLNGVKAELSSKYYNYYR</sequence>
<keyword evidence="7" id="KW-1133">Transmembrane helix</keyword>
<evidence type="ECO:0000256" key="4">
    <source>
        <dbReference type="ARBA" id="ARBA00022840"/>
    </source>
</evidence>
<reference evidence="9 10" key="1">
    <citation type="submission" date="2023-12" db="EMBL/GenBank/DDBJ databases">
        <title>Description of an unclassified Opitutus bacterium of Verrucomicrobiota.</title>
        <authorList>
            <person name="Zhang D.-F."/>
        </authorList>
    </citation>
    <scope>NUCLEOTIDE SEQUENCE [LARGE SCALE GENOMIC DNA]</scope>
    <source>
        <strain evidence="9 10">WL0086</strain>
    </source>
</reference>
<keyword evidence="2" id="KW-0547">Nucleotide-binding</keyword>
<dbReference type="PANTHER" id="PTHR32309">
    <property type="entry name" value="TYROSINE-PROTEIN KINASE"/>
    <property type="match status" value="1"/>
</dbReference>
<dbReference type="RefSeq" id="WP_221032538.1">
    <property type="nucleotide sequence ID" value="NZ_CP139781.1"/>
</dbReference>
<keyword evidence="3" id="KW-0418">Kinase</keyword>
<feature type="coiled-coil region" evidence="6">
    <location>
        <begin position="283"/>
        <end position="310"/>
    </location>
</feature>
<dbReference type="GO" id="GO:0004715">
    <property type="term" value="F:non-membrane spanning protein tyrosine kinase activity"/>
    <property type="evidence" value="ECO:0007669"/>
    <property type="project" value="UniProtKB-EC"/>
</dbReference>
<dbReference type="InterPro" id="IPR005702">
    <property type="entry name" value="Wzc-like_C"/>
</dbReference>
<dbReference type="EC" id="2.7.10.2" evidence="9"/>
<keyword evidence="7" id="KW-0472">Membrane</keyword>
<keyword evidence="6" id="KW-0175">Coiled coil</keyword>
<accession>A0ABZ1CDQ8</accession>
<dbReference type="InterPro" id="IPR025669">
    <property type="entry name" value="AAA_dom"/>
</dbReference>
<evidence type="ECO:0000256" key="7">
    <source>
        <dbReference type="SAM" id="Phobius"/>
    </source>
</evidence>
<evidence type="ECO:0000256" key="3">
    <source>
        <dbReference type="ARBA" id="ARBA00022777"/>
    </source>
</evidence>
<dbReference type="NCBIfam" id="TIGR01007">
    <property type="entry name" value="eps_fam"/>
    <property type="match status" value="1"/>
</dbReference>
<evidence type="ECO:0000259" key="8">
    <source>
        <dbReference type="Pfam" id="PF13614"/>
    </source>
</evidence>
<feature type="coiled-coil region" evidence="6">
    <location>
        <begin position="151"/>
        <end position="178"/>
    </location>
</feature>
<gene>
    <name evidence="9" type="ORF">K1X11_003350</name>
</gene>
<name>A0ABZ1CDQ8_9BACT</name>
<keyword evidence="10" id="KW-1185">Reference proteome</keyword>
<keyword evidence="1 9" id="KW-0808">Transferase</keyword>
<dbReference type="CDD" id="cd05387">
    <property type="entry name" value="BY-kinase"/>
    <property type="match status" value="1"/>
</dbReference>
<proteinExistence type="predicted"/>
<dbReference type="Proteomes" id="UP000738431">
    <property type="component" value="Chromosome"/>
</dbReference>
<evidence type="ECO:0000313" key="10">
    <source>
        <dbReference type="Proteomes" id="UP000738431"/>
    </source>
</evidence>
<evidence type="ECO:0000256" key="2">
    <source>
        <dbReference type="ARBA" id="ARBA00022741"/>
    </source>
</evidence>
<feature type="transmembrane region" description="Helical" evidence="7">
    <location>
        <begin position="20"/>
        <end position="37"/>
    </location>
</feature>
<protein>
    <submittedName>
        <fullName evidence="9">Polysaccharide biosynthesis tyrosine autokinase</fullName>
        <ecNumber evidence="9">2.7.10.2</ecNumber>
    </submittedName>
</protein>
<evidence type="ECO:0000256" key="6">
    <source>
        <dbReference type="SAM" id="Coils"/>
    </source>
</evidence>
<evidence type="ECO:0000313" key="9">
    <source>
        <dbReference type="EMBL" id="WRQ88425.1"/>
    </source>
</evidence>
<dbReference type="InterPro" id="IPR050445">
    <property type="entry name" value="Bact_polysacc_biosynth/exp"/>
</dbReference>
<keyword evidence="4" id="KW-0067">ATP-binding</keyword>
<dbReference type="PANTHER" id="PTHR32309:SF31">
    <property type="entry name" value="CAPSULAR EXOPOLYSACCHARIDE FAMILY"/>
    <property type="match status" value="1"/>
</dbReference>
<feature type="domain" description="AAA" evidence="8">
    <location>
        <begin position="494"/>
        <end position="637"/>
    </location>
</feature>